<name>A0ABD0RJ86_CIRMR</name>
<dbReference type="EMBL" id="JAMKFB020000003">
    <property type="protein sequence ID" value="KAL0198521.1"/>
    <property type="molecule type" value="Genomic_DNA"/>
</dbReference>
<accession>A0ABD0RJ86</accession>
<organism evidence="1 2">
    <name type="scientific">Cirrhinus mrigala</name>
    <name type="common">Mrigala</name>
    <dbReference type="NCBI Taxonomy" id="683832"/>
    <lineage>
        <taxon>Eukaryota</taxon>
        <taxon>Metazoa</taxon>
        <taxon>Chordata</taxon>
        <taxon>Craniata</taxon>
        <taxon>Vertebrata</taxon>
        <taxon>Euteleostomi</taxon>
        <taxon>Actinopterygii</taxon>
        <taxon>Neopterygii</taxon>
        <taxon>Teleostei</taxon>
        <taxon>Ostariophysi</taxon>
        <taxon>Cypriniformes</taxon>
        <taxon>Cyprinidae</taxon>
        <taxon>Labeoninae</taxon>
        <taxon>Labeonini</taxon>
        <taxon>Cirrhinus</taxon>
    </lineage>
</organism>
<comment type="caution">
    <text evidence="1">The sequence shown here is derived from an EMBL/GenBank/DDBJ whole genome shotgun (WGS) entry which is preliminary data.</text>
</comment>
<keyword evidence="2" id="KW-1185">Reference proteome</keyword>
<protein>
    <recommendedName>
        <fullName evidence="3">MHC class I antigen</fullName>
    </recommendedName>
</protein>
<evidence type="ECO:0000313" key="2">
    <source>
        <dbReference type="Proteomes" id="UP001529510"/>
    </source>
</evidence>
<sequence length="55" mass="6287">RWNPVDGYTDTLLPTDRWQWTDESGLNPQPLHSFVGKATGMWMMKAVGENPQRLG</sequence>
<evidence type="ECO:0000313" key="1">
    <source>
        <dbReference type="EMBL" id="KAL0198521.1"/>
    </source>
</evidence>
<gene>
    <name evidence="1" type="ORF">M9458_007061</name>
</gene>
<evidence type="ECO:0008006" key="3">
    <source>
        <dbReference type="Google" id="ProtNLM"/>
    </source>
</evidence>
<proteinExistence type="predicted"/>
<dbReference type="AlphaFoldDB" id="A0ABD0RJ86"/>
<reference evidence="1 2" key="1">
    <citation type="submission" date="2024-05" db="EMBL/GenBank/DDBJ databases">
        <title>Genome sequencing and assembly of Indian major carp, Cirrhinus mrigala (Hamilton, 1822).</title>
        <authorList>
            <person name="Mohindra V."/>
            <person name="Chowdhury L.M."/>
            <person name="Lal K."/>
            <person name="Jena J.K."/>
        </authorList>
    </citation>
    <scope>NUCLEOTIDE SEQUENCE [LARGE SCALE GENOMIC DNA]</scope>
    <source>
        <strain evidence="1">CM1030</strain>
        <tissue evidence="1">Blood</tissue>
    </source>
</reference>
<feature type="non-terminal residue" evidence="1">
    <location>
        <position position="1"/>
    </location>
</feature>
<dbReference type="Proteomes" id="UP001529510">
    <property type="component" value="Unassembled WGS sequence"/>
</dbReference>
<feature type="non-terminal residue" evidence="1">
    <location>
        <position position="55"/>
    </location>
</feature>